<dbReference type="CDD" id="cd10719">
    <property type="entry name" value="DnaJ_zf"/>
    <property type="match status" value="1"/>
</dbReference>
<dbReference type="RefSeq" id="XP_060673132.1">
    <property type="nucleotide sequence ID" value="XM_060817149.1"/>
</dbReference>
<dbReference type="Gene3D" id="6.20.20.10">
    <property type="match status" value="2"/>
</dbReference>
<evidence type="ECO:0000313" key="9">
    <source>
        <dbReference type="RefSeq" id="XP_060673132.1"/>
    </source>
</evidence>
<dbReference type="PRINTS" id="PR00625">
    <property type="entry name" value="JDOMAIN"/>
</dbReference>
<dbReference type="SUPFAM" id="SSF49493">
    <property type="entry name" value="HSP40/DnaJ peptide-binding domain"/>
    <property type="match status" value="2"/>
</dbReference>
<dbReference type="Proteomes" id="UP001652623">
    <property type="component" value="Chromosome 5"/>
</dbReference>
<dbReference type="InterPro" id="IPR036410">
    <property type="entry name" value="HSP_DnaJ_Cys-rich_dom_sf"/>
</dbReference>
<evidence type="ECO:0000313" key="14">
    <source>
        <dbReference type="RefSeq" id="XP_060673138.1"/>
    </source>
</evidence>
<dbReference type="GeneID" id="107411171"/>
<evidence type="ECO:0000313" key="10">
    <source>
        <dbReference type="RefSeq" id="XP_060673133.1"/>
    </source>
</evidence>
<dbReference type="SUPFAM" id="SSF57938">
    <property type="entry name" value="DnaJ/Hsp40 cysteine-rich domain"/>
    <property type="match status" value="1"/>
</dbReference>
<dbReference type="InterPro" id="IPR018253">
    <property type="entry name" value="DnaJ_domain_CS"/>
</dbReference>
<dbReference type="RefSeq" id="XP_060673134.1">
    <property type="nucleotide sequence ID" value="XM_060817151.1"/>
</dbReference>
<evidence type="ECO:0000313" key="8">
    <source>
        <dbReference type="Proteomes" id="UP001652623"/>
    </source>
</evidence>
<dbReference type="HAMAP" id="MF_01152">
    <property type="entry name" value="DnaJ"/>
    <property type="match status" value="1"/>
</dbReference>
<evidence type="ECO:0000256" key="5">
    <source>
        <dbReference type="PROSITE-ProRule" id="PRU00546"/>
    </source>
</evidence>
<evidence type="ECO:0000313" key="17">
    <source>
        <dbReference type="RefSeq" id="XP_060673141.1"/>
    </source>
</evidence>
<protein>
    <submittedName>
        <fullName evidence="9 10">Chaperone protein dnaJ 1, mitochondrial isoform X1</fullName>
    </submittedName>
</protein>
<dbReference type="InterPro" id="IPR001623">
    <property type="entry name" value="DnaJ_domain"/>
</dbReference>
<dbReference type="Pfam" id="PF00684">
    <property type="entry name" value="DnaJ_CXXCXGXG"/>
    <property type="match status" value="1"/>
</dbReference>
<dbReference type="PANTHER" id="PTHR43096:SF36">
    <property type="entry name" value="CHAPERONE PROTEIN DNAJ 1, MITOCHONDRIAL"/>
    <property type="match status" value="1"/>
</dbReference>
<dbReference type="GO" id="GO:0005737">
    <property type="term" value="C:cytoplasm"/>
    <property type="evidence" value="ECO:0007669"/>
    <property type="project" value="TreeGrafter"/>
</dbReference>
<dbReference type="PANTHER" id="PTHR43096">
    <property type="entry name" value="DNAJ HOMOLOG 1, MITOCHONDRIAL-RELATED"/>
    <property type="match status" value="1"/>
</dbReference>
<evidence type="ECO:0000259" key="6">
    <source>
        <dbReference type="PROSITE" id="PS50076"/>
    </source>
</evidence>
<evidence type="ECO:0000313" key="15">
    <source>
        <dbReference type="RefSeq" id="XP_060673139.1"/>
    </source>
</evidence>
<dbReference type="RefSeq" id="XP_060673137.1">
    <property type="nucleotide sequence ID" value="XM_060817154.1"/>
</dbReference>
<dbReference type="RefSeq" id="XP_060673141.1">
    <property type="nucleotide sequence ID" value="XM_060817158.1"/>
</dbReference>
<feature type="domain" description="J" evidence="6">
    <location>
        <begin position="77"/>
        <end position="142"/>
    </location>
</feature>
<dbReference type="SUPFAM" id="SSF46565">
    <property type="entry name" value="Chaperone J-domain"/>
    <property type="match status" value="1"/>
</dbReference>
<evidence type="ECO:0000256" key="3">
    <source>
        <dbReference type="ARBA" id="ARBA00022771"/>
    </source>
</evidence>
<dbReference type="InterPro" id="IPR001305">
    <property type="entry name" value="HSP_DnaJ_Cys-rich_dom"/>
</dbReference>
<dbReference type="Pfam" id="PF01556">
    <property type="entry name" value="DnaJ_C"/>
    <property type="match status" value="1"/>
</dbReference>
<dbReference type="FunFam" id="2.60.260.20:FF:000005">
    <property type="entry name" value="Chaperone protein dnaJ 1, mitochondrial"/>
    <property type="match status" value="1"/>
</dbReference>
<dbReference type="RefSeq" id="XP_060673139.1">
    <property type="nucleotide sequence ID" value="XM_060817156.1"/>
</dbReference>
<dbReference type="PROSITE" id="PS00636">
    <property type="entry name" value="DNAJ_1"/>
    <property type="match status" value="1"/>
</dbReference>
<dbReference type="RefSeq" id="XP_060673138.1">
    <property type="nucleotide sequence ID" value="XM_060817155.1"/>
</dbReference>
<evidence type="ECO:0000313" key="12">
    <source>
        <dbReference type="RefSeq" id="XP_060673135.1"/>
    </source>
</evidence>
<dbReference type="GO" id="GO:0009408">
    <property type="term" value="P:response to heat"/>
    <property type="evidence" value="ECO:0007669"/>
    <property type="project" value="InterPro"/>
</dbReference>
<keyword evidence="1 5" id="KW-0479">Metal-binding</keyword>
<dbReference type="RefSeq" id="XP_060673140.1">
    <property type="nucleotide sequence ID" value="XM_060817157.1"/>
</dbReference>
<dbReference type="GO" id="GO:0005524">
    <property type="term" value="F:ATP binding"/>
    <property type="evidence" value="ECO:0007669"/>
    <property type="project" value="InterPro"/>
</dbReference>
<dbReference type="Gene3D" id="2.60.260.20">
    <property type="entry name" value="Urease metallochaperone UreE, N-terminal domain"/>
    <property type="match status" value="2"/>
</dbReference>
<dbReference type="InterPro" id="IPR036869">
    <property type="entry name" value="J_dom_sf"/>
</dbReference>
<evidence type="ECO:0000313" key="16">
    <source>
        <dbReference type="RefSeq" id="XP_060673140.1"/>
    </source>
</evidence>
<sequence length="471" mass="52165">MSKFSWLRLCRRYLWSSMAAESRTELGLGGVCSLHQLLFRGPALQCCSVNGGPANLATSLGRRYFHASGFYCSPSKDYYEILGVPQNASRDEIKKAFHALAKKYHPDANKNDPFSKRRFQEIRDAYETLRDSEKRAQYDKTRATGSENVEHDAGDAKGFGYHHQTGFGFNQAHFSETFKTVFSEIFEDEFVRPASDIKVELTLSFSEAVQGCTRVLSFDAYVPCDSCYGRGYPLDAKRKVCPTCRGIGRVTIPPFTTTCSTCKGSGQIIKELCMSCRGSGVVEGVKDVKVTIPAGVDSGDTIRVPDAGNTGRLGSQSGCLYIKLKVAEDPTFAREGADVYVDSNISFTQAILGGKVEVPTLSGKTQVKIPKGVQPGQLLVLRGKGLPKHGFLLDHGDQYVRFRVNFPTSAINERQRAILEEFAKEEIIDGHNSSNGVNWLQQLFERFTDPKFVLELSIFVLILLFLSKTMG</sequence>
<dbReference type="InterPro" id="IPR002939">
    <property type="entry name" value="DnaJ_C"/>
</dbReference>
<name>A0A6P6FWU2_ZIZJJ</name>
<dbReference type="GO" id="GO:0042026">
    <property type="term" value="P:protein refolding"/>
    <property type="evidence" value="ECO:0007669"/>
    <property type="project" value="TreeGrafter"/>
</dbReference>
<organism evidence="8 16">
    <name type="scientific">Ziziphus jujuba</name>
    <name type="common">Chinese jujube</name>
    <name type="synonym">Ziziphus sativa</name>
    <dbReference type="NCBI Taxonomy" id="326968"/>
    <lineage>
        <taxon>Eukaryota</taxon>
        <taxon>Viridiplantae</taxon>
        <taxon>Streptophyta</taxon>
        <taxon>Embryophyta</taxon>
        <taxon>Tracheophyta</taxon>
        <taxon>Spermatophyta</taxon>
        <taxon>Magnoliopsida</taxon>
        <taxon>eudicotyledons</taxon>
        <taxon>Gunneridae</taxon>
        <taxon>Pentapetalae</taxon>
        <taxon>rosids</taxon>
        <taxon>fabids</taxon>
        <taxon>Rosales</taxon>
        <taxon>Rhamnaceae</taxon>
        <taxon>Paliureae</taxon>
        <taxon>Ziziphus</taxon>
    </lineage>
</organism>
<dbReference type="AlphaFoldDB" id="A0A6P6FWU2"/>
<evidence type="ECO:0000259" key="7">
    <source>
        <dbReference type="PROSITE" id="PS51188"/>
    </source>
</evidence>
<proteinExistence type="inferred from homology"/>
<feature type="domain" description="CR-type" evidence="7">
    <location>
        <begin position="211"/>
        <end position="285"/>
    </location>
</feature>
<dbReference type="GO" id="GO:0031072">
    <property type="term" value="F:heat shock protein binding"/>
    <property type="evidence" value="ECO:0007669"/>
    <property type="project" value="InterPro"/>
</dbReference>
<evidence type="ECO:0000256" key="2">
    <source>
        <dbReference type="ARBA" id="ARBA00022737"/>
    </source>
</evidence>
<evidence type="ECO:0000256" key="1">
    <source>
        <dbReference type="ARBA" id="ARBA00022723"/>
    </source>
</evidence>
<dbReference type="Gene3D" id="1.10.287.110">
    <property type="entry name" value="DnaJ domain"/>
    <property type="match status" value="1"/>
</dbReference>
<dbReference type="KEGG" id="zju:107411171"/>
<feature type="zinc finger region" description="CR-type" evidence="5">
    <location>
        <begin position="211"/>
        <end position="285"/>
    </location>
</feature>
<dbReference type="Pfam" id="PF00226">
    <property type="entry name" value="DnaJ"/>
    <property type="match status" value="1"/>
</dbReference>
<reference evidence="9 10" key="1">
    <citation type="submission" date="2025-05" db="UniProtKB">
        <authorList>
            <consortium name="RefSeq"/>
        </authorList>
    </citation>
    <scope>IDENTIFICATION</scope>
    <source>
        <tissue evidence="9 10">Seedling</tissue>
    </source>
</reference>
<dbReference type="CDD" id="cd06257">
    <property type="entry name" value="DnaJ"/>
    <property type="match status" value="1"/>
</dbReference>
<dbReference type="PROSITE" id="PS50076">
    <property type="entry name" value="DNAJ_2"/>
    <property type="match status" value="1"/>
</dbReference>
<dbReference type="RefSeq" id="XP_060673133.1">
    <property type="nucleotide sequence ID" value="XM_060817150.1"/>
</dbReference>
<dbReference type="CDD" id="cd10747">
    <property type="entry name" value="DnaJ_C"/>
    <property type="match status" value="1"/>
</dbReference>
<dbReference type="SMART" id="SM00271">
    <property type="entry name" value="DnaJ"/>
    <property type="match status" value="1"/>
</dbReference>
<dbReference type="InterPro" id="IPR008971">
    <property type="entry name" value="HSP40/DnaJ_pept-bd"/>
</dbReference>
<dbReference type="PROSITE" id="PS51188">
    <property type="entry name" value="ZF_CR"/>
    <property type="match status" value="1"/>
</dbReference>
<keyword evidence="3 5" id="KW-0863">Zinc-finger</keyword>
<evidence type="ECO:0000256" key="4">
    <source>
        <dbReference type="ARBA" id="ARBA00022833"/>
    </source>
</evidence>
<evidence type="ECO:0000313" key="13">
    <source>
        <dbReference type="RefSeq" id="XP_060673137.1"/>
    </source>
</evidence>
<accession>A0A6P6FWU2</accession>
<keyword evidence="8" id="KW-1185">Reference proteome</keyword>
<keyword evidence="2" id="KW-0677">Repeat</keyword>
<gene>
    <name evidence="9 10 11 12 13 14 15 16 17" type="primary">LOC107411171</name>
</gene>
<dbReference type="GO" id="GO:0008270">
    <property type="term" value="F:zinc ion binding"/>
    <property type="evidence" value="ECO:0007669"/>
    <property type="project" value="UniProtKB-KW"/>
</dbReference>
<dbReference type="GO" id="GO:0051082">
    <property type="term" value="F:unfolded protein binding"/>
    <property type="evidence" value="ECO:0007669"/>
    <property type="project" value="InterPro"/>
</dbReference>
<keyword evidence="4 5" id="KW-0862">Zinc</keyword>
<dbReference type="InterPro" id="IPR012724">
    <property type="entry name" value="DnaJ"/>
</dbReference>
<evidence type="ECO:0000313" key="11">
    <source>
        <dbReference type="RefSeq" id="XP_060673134.1"/>
    </source>
</evidence>
<dbReference type="RefSeq" id="XP_060673135.1">
    <property type="nucleotide sequence ID" value="XM_060817152.1"/>
</dbReference>